<dbReference type="PRINTS" id="PR00455">
    <property type="entry name" value="HTHTETR"/>
</dbReference>
<dbReference type="InterPro" id="IPR009057">
    <property type="entry name" value="Homeodomain-like_sf"/>
</dbReference>
<evidence type="ECO:0000256" key="3">
    <source>
        <dbReference type="ARBA" id="ARBA00023125"/>
    </source>
</evidence>
<dbReference type="STRING" id="334253.SAMN04487943_105108"/>
<dbReference type="SUPFAM" id="SSF48498">
    <property type="entry name" value="Tetracyclin repressor-like, C-terminal domain"/>
    <property type="match status" value="1"/>
</dbReference>
<dbReference type="EMBL" id="FOTR01000005">
    <property type="protein sequence ID" value="SFL92304.1"/>
    <property type="molecule type" value="Genomic_DNA"/>
</dbReference>
<dbReference type="PANTHER" id="PTHR43479:SF11">
    <property type="entry name" value="ACREF_ENVCD OPERON REPRESSOR-RELATED"/>
    <property type="match status" value="1"/>
</dbReference>
<dbReference type="OrthoDB" id="166040at2"/>
<evidence type="ECO:0000313" key="8">
    <source>
        <dbReference type="Proteomes" id="UP000198565"/>
    </source>
</evidence>
<dbReference type="Proteomes" id="UP000198565">
    <property type="component" value="Unassembled WGS sequence"/>
</dbReference>
<feature type="domain" description="HTH tetR-type" evidence="6">
    <location>
        <begin position="11"/>
        <end position="71"/>
    </location>
</feature>
<dbReference type="SUPFAM" id="SSF46689">
    <property type="entry name" value="Homeodomain-like"/>
    <property type="match status" value="1"/>
</dbReference>
<dbReference type="GO" id="GO:0046677">
    <property type="term" value="P:response to antibiotic"/>
    <property type="evidence" value="ECO:0007669"/>
    <property type="project" value="InterPro"/>
</dbReference>
<accession>A0A1I4LMS0</accession>
<evidence type="ECO:0000256" key="1">
    <source>
        <dbReference type="ARBA" id="ARBA00022491"/>
    </source>
</evidence>
<keyword evidence="2" id="KW-0805">Transcription regulation</keyword>
<sequence length="198" mass="23131">MTTHNESHHKMLDQSKIVQAAFEVLQLEGYKSITIRKVAEKLGIKSASLYWHIKNKKELLELVADEICKDIQFPVEKENWDEQLRQFANQWRDQLLSIKDAAVVLSETAPTTPYRIQLIERLHQIFINAGMNKENAFSSLWLYNIYITSFILEEYRFLGISKETPHSSTPTHLTIPDMEKEFQFGLDTMLMGLKEKIE</sequence>
<dbReference type="InterPro" id="IPR004111">
    <property type="entry name" value="Repressor_TetR_C"/>
</dbReference>
<reference evidence="8" key="1">
    <citation type="submission" date="2016-10" db="EMBL/GenBank/DDBJ databases">
        <authorList>
            <person name="Varghese N."/>
            <person name="Submissions S."/>
        </authorList>
    </citation>
    <scope>NUCLEOTIDE SEQUENCE [LARGE SCALE GENOMIC DNA]</scope>
    <source>
        <strain evidence="8">CGMCC 1.4250</strain>
    </source>
</reference>
<feature type="DNA-binding region" description="H-T-H motif" evidence="5">
    <location>
        <begin position="34"/>
        <end position="53"/>
    </location>
</feature>
<evidence type="ECO:0000256" key="5">
    <source>
        <dbReference type="PROSITE-ProRule" id="PRU00335"/>
    </source>
</evidence>
<organism evidence="7 8">
    <name type="scientific">Gracilibacillus orientalis</name>
    <dbReference type="NCBI Taxonomy" id="334253"/>
    <lineage>
        <taxon>Bacteria</taxon>
        <taxon>Bacillati</taxon>
        <taxon>Bacillota</taxon>
        <taxon>Bacilli</taxon>
        <taxon>Bacillales</taxon>
        <taxon>Bacillaceae</taxon>
        <taxon>Gracilibacillus</taxon>
    </lineage>
</organism>
<dbReference type="InterPro" id="IPR050624">
    <property type="entry name" value="HTH-type_Tx_Regulator"/>
</dbReference>
<dbReference type="InterPro" id="IPR036271">
    <property type="entry name" value="Tet_transcr_reg_TetR-rel_C_sf"/>
</dbReference>
<dbReference type="InterPro" id="IPR001647">
    <property type="entry name" value="HTH_TetR"/>
</dbReference>
<name>A0A1I4LMS0_9BACI</name>
<evidence type="ECO:0000259" key="6">
    <source>
        <dbReference type="PROSITE" id="PS50977"/>
    </source>
</evidence>
<keyword evidence="8" id="KW-1185">Reference proteome</keyword>
<dbReference type="Pfam" id="PF00440">
    <property type="entry name" value="TetR_N"/>
    <property type="match status" value="1"/>
</dbReference>
<evidence type="ECO:0000313" key="7">
    <source>
        <dbReference type="EMBL" id="SFL92304.1"/>
    </source>
</evidence>
<dbReference type="AlphaFoldDB" id="A0A1I4LMS0"/>
<dbReference type="Gene3D" id="1.10.10.60">
    <property type="entry name" value="Homeodomain-like"/>
    <property type="match status" value="1"/>
</dbReference>
<dbReference type="PROSITE" id="PS50977">
    <property type="entry name" value="HTH_TETR_2"/>
    <property type="match status" value="1"/>
</dbReference>
<keyword evidence="4" id="KW-0804">Transcription</keyword>
<proteinExistence type="predicted"/>
<dbReference type="RefSeq" id="WP_091483674.1">
    <property type="nucleotide sequence ID" value="NZ_FOTR01000005.1"/>
</dbReference>
<evidence type="ECO:0000256" key="4">
    <source>
        <dbReference type="ARBA" id="ARBA00023163"/>
    </source>
</evidence>
<dbReference type="PANTHER" id="PTHR43479">
    <property type="entry name" value="ACREF/ENVCD OPERON REPRESSOR-RELATED"/>
    <property type="match status" value="1"/>
</dbReference>
<dbReference type="GO" id="GO:0045892">
    <property type="term" value="P:negative regulation of DNA-templated transcription"/>
    <property type="evidence" value="ECO:0007669"/>
    <property type="project" value="InterPro"/>
</dbReference>
<dbReference type="PRINTS" id="PR00400">
    <property type="entry name" value="TETREPRESSOR"/>
</dbReference>
<dbReference type="Gene3D" id="1.10.357.10">
    <property type="entry name" value="Tetracycline Repressor, domain 2"/>
    <property type="match status" value="1"/>
</dbReference>
<keyword evidence="1" id="KW-0678">Repressor</keyword>
<dbReference type="Pfam" id="PF02909">
    <property type="entry name" value="TetR_C_1"/>
    <property type="match status" value="1"/>
</dbReference>
<keyword evidence="3 5" id="KW-0238">DNA-binding</keyword>
<dbReference type="GO" id="GO:0003677">
    <property type="term" value="F:DNA binding"/>
    <property type="evidence" value="ECO:0007669"/>
    <property type="project" value="UniProtKB-UniRule"/>
</dbReference>
<evidence type="ECO:0000256" key="2">
    <source>
        <dbReference type="ARBA" id="ARBA00023015"/>
    </source>
</evidence>
<protein>
    <submittedName>
        <fullName evidence="7">Transcriptional regulator, TetR family</fullName>
    </submittedName>
</protein>
<dbReference type="InterPro" id="IPR003012">
    <property type="entry name" value="Tet_transcr_reg_TetR"/>
</dbReference>
<gene>
    <name evidence="7" type="ORF">SAMN04487943_105108</name>
</gene>